<dbReference type="AlphaFoldDB" id="A0A0E3K8A1"/>
<dbReference type="EMBL" id="CP033237">
    <property type="protein sequence ID" value="AZF73691.1"/>
    <property type="molecule type" value="Genomic_DNA"/>
</dbReference>
<evidence type="ECO:0000313" key="23">
    <source>
        <dbReference type="Proteomes" id="UP000278715"/>
    </source>
</evidence>
<dbReference type="OrthoDB" id="43863at2157"/>
<dbReference type="KEGG" id="ssof:SULC_1726"/>
<dbReference type="EMBL" id="CP011057">
    <property type="protein sequence ID" value="AKA79365.1"/>
    <property type="molecule type" value="Genomic_DNA"/>
</dbReference>
<dbReference type="EMBL" id="LT549890">
    <property type="protein sequence ID" value="SAI84185.1"/>
    <property type="molecule type" value="Genomic_DNA"/>
</dbReference>
<dbReference type="SUPFAM" id="SSF47598">
    <property type="entry name" value="Ribbon-helix-helix"/>
    <property type="match status" value="1"/>
</dbReference>
<dbReference type="GeneID" id="24780168"/>
<evidence type="ECO:0000313" key="5">
    <source>
        <dbReference type="EMBL" id="AZF68451.1"/>
    </source>
</evidence>
<dbReference type="EMBL" id="CP033236">
    <property type="protein sequence ID" value="AZF71071.1"/>
    <property type="molecule type" value="Genomic_DNA"/>
</dbReference>
<dbReference type="Proteomes" id="UP000076770">
    <property type="component" value="Chromosome i"/>
</dbReference>
<dbReference type="Proteomes" id="UP000275843">
    <property type="component" value="Chromosome"/>
</dbReference>
<dbReference type="RefSeq" id="WP_009991172.1">
    <property type="nucleotide sequence ID" value="NZ_CP011055.2"/>
</dbReference>
<dbReference type="PATRIC" id="fig|2287.6.peg.1786"/>
<dbReference type="EMBL" id="CP033240">
    <property type="protein sequence ID" value="AZF81527.1"/>
    <property type="molecule type" value="Genomic_DNA"/>
</dbReference>
<dbReference type="GO" id="GO:0006355">
    <property type="term" value="P:regulation of DNA-templated transcription"/>
    <property type="evidence" value="ECO:0007669"/>
    <property type="project" value="InterPro"/>
</dbReference>
<dbReference type="Gene3D" id="1.10.1220.10">
    <property type="entry name" value="Met repressor-like"/>
    <property type="match status" value="1"/>
</dbReference>
<dbReference type="Proteomes" id="UP000273443">
    <property type="component" value="Chromosome"/>
</dbReference>
<dbReference type="EMBL" id="CP033238">
    <property type="protein sequence ID" value="AZF76314.1"/>
    <property type="molecule type" value="Genomic_DNA"/>
</dbReference>
<evidence type="ECO:0000313" key="4">
    <source>
        <dbReference type="EMBL" id="AKA79365.1"/>
    </source>
</evidence>
<evidence type="ECO:0000313" key="12">
    <source>
        <dbReference type="EMBL" id="QPG50914.1"/>
    </source>
</evidence>
<evidence type="ECO:0000313" key="11">
    <source>
        <dbReference type="EMBL" id="AZF84104.1"/>
    </source>
</evidence>
<evidence type="ECO:0000313" key="8">
    <source>
        <dbReference type="EMBL" id="AZF76314.1"/>
    </source>
</evidence>
<evidence type="ECO:0000313" key="24">
    <source>
        <dbReference type="Proteomes" id="UP000282269"/>
    </source>
</evidence>
<reference evidence="13" key="3">
    <citation type="submission" date="2016-04" db="EMBL/GenBank/DDBJ databases">
        <authorList>
            <person name="Evans L.H."/>
            <person name="Alamgir A."/>
            <person name="Owens N."/>
            <person name="Weber N.D."/>
            <person name="Virtaneva K."/>
            <person name="Barbian K."/>
            <person name="Babar A."/>
            <person name="Rosenke K."/>
        </authorList>
    </citation>
    <scope>NUCLEOTIDE SEQUENCE</scope>
    <source>
        <strain evidence="13">P1</strain>
    </source>
</reference>
<dbReference type="CDD" id="cd22231">
    <property type="entry name" value="RHH_NikR_HicB-like"/>
    <property type="match status" value="1"/>
</dbReference>
<reference evidence="12 25" key="6">
    <citation type="journal article" date="2020" name="Nat. Commun.">
        <title>The structures of two archaeal type IV pili illuminate evolutionary relationships.</title>
        <authorList>
            <person name="Wang F."/>
            <person name="Baquero D.P."/>
            <person name="Su Z."/>
            <person name="Beltran L.C."/>
            <person name="Prangishvili D."/>
            <person name="Krupovic M."/>
            <person name="Egelman E.H."/>
        </authorList>
    </citation>
    <scope>NUCLEOTIDE SEQUENCE [LARGE SCALE GENOMIC DNA]</scope>
    <source>
        <strain evidence="12 25">POZ149</strain>
    </source>
</reference>
<dbReference type="GeneID" id="44129637"/>
<name>A0A0E3K8A1_SACSO</name>
<feature type="domain" description="Ribbon-helix-helix protein CopG" evidence="1">
    <location>
        <begin position="3"/>
        <end position="43"/>
    </location>
</feature>
<evidence type="ECO:0000313" key="6">
    <source>
        <dbReference type="EMBL" id="AZF71071.1"/>
    </source>
</evidence>
<dbReference type="EMBL" id="CP033239">
    <property type="protein sequence ID" value="AZF78922.1"/>
    <property type="molecule type" value="Genomic_DNA"/>
</dbReference>
<dbReference type="EMBL" id="CP033235">
    <property type="protein sequence ID" value="AZF68451.1"/>
    <property type="molecule type" value="Genomic_DNA"/>
</dbReference>
<dbReference type="Proteomes" id="UP000282269">
    <property type="component" value="Chromosome"/>
</dbReference>
<evidence type="ECO:0000313" key="22">
    <source>
        <dbReference type="Proteomes" id="UP000275843"/>
    </source>
</evidence>
<dbReference type="Proteomes" id="UP000269431">
    <property type="component" value="Chromosome"/>
</dbReference>
<reference evidence="2" key="5">
    <citation type="submission" date="2018-10" db="EMBL/GenBank/DDBJ databases">
        <authorList>
            <person name="McCarthy S."/>
            <person name="Gradnigo J."/>
            <person name="Johnson T."/>
            <person name="Payne S."/>
            <person name="Lipzen A."/>
            <person name="Schackwitz W."/>
            <person name="Martin J."/>
            <person name="Moriyama E."/>
            <person name="Blum P."/>
        </authorList>
    </citation>
    <scope>NUCLEOTIDE SEQUENCE</scope>
    <source>
        <strain evidence="2">SARC-B</strain>
        <strain evidence="3">SARC-C</strain>
        <strain evidence="4">SULA</strain>
    </source>
</reference>
<dbReference type="Proteomes" id="UP000594632">
    <property type="component" value="Chromosome"/>
</dbReference>
<dbReference type="Proteomes" id="UP000033106">
    <property type="component" value="Chromosome"/>
</dbReference>
<dbReference type="EMBL" id="CP050869">
    <property type="protein sequence ID" value="QPG50914.1"/>
    <property type="molecule type" value="Genomic_DNA"/>
</dbReference>
<evidence type="ECO:0000313" key="14">
    <source>
        <dbReference type="Proteomes" id="UP000033057"/>
    </source>
</evidence>
<dbReference type="InterPro" id="IPR013321">
    <property type="entry name" value="Arc_rbn_hlx_hlx"/>
</dbReference>
<evidence type="ECO:0000313" key="16">
    <source>
        <dbReference type="Proteomes" id="UP000033106"/>
    </source>
</evidence>
<evidence type="ECO:0000313" key="3">
    <source>
        <dbReference type="EMBL" id="AKA76671.1"/>
    </source>
</evidence>
<evidence type="ECO:0000313" key="18">
    <source>
        <dbReference type="Proteomes" id="UP000267993"/>
    </source>
</evidence>
<evidence type="ECO:0000313" key="21">
    <source>
        <dbReference type="Proteomes" id="UP000273443"/>
    </source>
</evidence>
<dbReference type="EMBL" id="CP011056">
    <property type="protein sequence ID" value="AKA76671.1"/>
    <property type="molecule type" value="Genomic_DNA"/>
</dbReference>
<dbReference type="Proteomes" id="UP000033057">
    <property type="component" value="Chromosome"/>
</dbReference>
<proteinExistence type="predicted"/>
<sequence length="45" mass="5431">MRKVVSVRLREDILRDVDMYTRKLGLNSRTEFIKQAIEFYIKNKG</sequence>
<dbReference type="KEGG" id="ssol:SULB_1728"/>
<dbReference type="KEGG" id="ssoa:SULA_1727"/>
<dbReference type="EMBL" id="CP011055">
    <property type="protein sequence ID" value="AKA73974.1"/>
    <property type="molecule type" value="Genomic_DNA"/>
</dbReference>
<protein>
    <submittedName>
        <fullName evidence="13">CopG family transcriptional regulator</fullName>
    </submittedName>
    <submittedName>
        <fullName evidence="2">Ribbon-helix-helix protein, CopG family</fullName>
    </submittedName>
</protein>
<reference evidence="14 15" key="1">
    <citation type="journal article" date="2015" name="Genome Announc.">
        <title>Complete Genome Sequence of Sulfolobus solfataricus Strain 98/2 and Evolved Derivatives.</title>
        <authorList>
            <person name="McCarthy S."/>
            <person name="Gradnigo J."/>
            <person name="Johnson T."/>
            <person name="Payne S."/>
            <person name="Lipzen A."/>
            <person name="Martin J."/>
            <person name="Schackwitz W."/>
            <person name="Moriyama E."/>
            <person name="Blum P."/>
        </authorList>
    </citation>
    <scope>NUCLEOTIDE SEQUENCE [LARGE SCALE GENOMIC DNA]</scope>
    <source>
        <strain evidence="14">98/2 SULC</strain>
        <strain evidence="2">SARC-B</strain>
        <strain evidence="3">SARC-C</strain>
        <strain evidence="4 16">SULA</strain>
        <strain evidence="15">SULB</strain>
    </source>
</reference>
<organism evidence="2 15">
    <name type="scientific">Saccharolobus solfataricus</name>
    <name type="common">Sulfolobus solfataricus</name>
    <dbReference type="NCBI Taxonomy" id="2287"/>
    <lineage>
        <taxon>Archaea</taxon>
        <taxon>Thermoproteota</taxon>
        <taxon>Thermoprotei</taxon>
        <taxon>Sulfolobales</taxon>
        <taxon>Sulfolobaceae</taxon>
        <taxon>Saccharolobus</taxon>
    </lineage>
</organism>
<evidence type="ECO:0000313" key="2">
    <source>
        <dbReference type="EMBL" id="AKA73974.1"/>
    </source>
</evidence>
<evidence type="ECO:0000313" key="10">
    <source>
        <dbReference type="EMBL" id="AZF81527.1"/>
    </source>
</evidence>
<evidence type="ECO:0000313" key="13">
    <source>
        <dbReference type="EMBL" id="SAI84185.1"/>
    </source>
</evidence>
<dbReference type="Proteomes" id="UP000278715">
    <property type="component" value="Chromosome"/>
</dbReference>
<dbReference type="InterPro" id="IPR002145">
    <property type="entry name" value="CopG"/>
</dbReference>
<evidence type="ECO:0000313" key="17">
    <source>
        <dbReference type="Proteomes" id="UP000076770"/>
    </source>
</evidence>
<reference evidence="18 19" key="4">
    <citation type="journal article" date="2018" name="Proc. Natl. Acad. Sci. U.S.A.">
        <title>Nonmutational mechanism of inheritance in the Archaeon Sulfolobus solfataricus.</title>
        <authorList>
            <person name="Payne S."/>
            <person name="McCarthy S."/>
            <person name="Johnson T."/>
            <person name="North E."/>
            <person name="Blum P."/>
        </authorList>
    </citation>
    <scope>NUCLEOTIDE SEQUENCE [LARGE SCALE GENOMIC DNA]</scope>
    <source>
        <strain evidence="6 18">SARC-H</strain>
        <strain evidence="7 22">SARC-I</strain>
        <strain evidence="9 23">SARC-N</strain>
        <strain evidence="10 24">SARC-O</strain>
        <strain evidence="11 19">SUL120</strain>
        <strain evidence="5 20">SULG</strain>
        <strain evidence="8 21">SULM</strain>
    </source>
</reference>
<dbReference type="Pfam" id="PF01402">
    <property type="entry name" value="RHH_1"/>
    <property type="match status" value="1"/>
</dbReference>
<dbReference type="Proteomes" id="UP000267993">
    <property type="component" value="Chromosome"/>
</dbReference>
<evidence type="ECO:0000313" key="15">
    <source>
        <dbReference type="Proteomes" id="UP000033085"/>
    </source>
</evidence>
<evidence type="ECO:0000313" key="7">
    <source>
        <dbReference type="EMBL" id="AZF73691.1"/>
    </source>
</evidence>
<accession>A0A0E3K8A1</accession>
<reference evidence="17" key="2">
    <citation type="submission" date="2016-04" db="EMBL/GenBank/DDBJ databases">
        <authorList>
            <person name="Shah S.A."/>
            <person name="Garrett R.A."/>
        </authorList>
    </citation>
    <scope>NUCLEOTIDE SEQUENCE [LARGE SCALE GENOMIC DNA]</scope>
    <source>
        <strain evidence="17">ATCC 35091 / DSM 1616 / JCM 8930 / NBRC 15331 / P1</strain>
    </source>
</reference>
<dbReference type="InterPro" id="IPR010985">
    <property type="entry name" value="Ribbon_hlx_hlx"/>
</dbReference>
<evidence type="ECO:0000313" key="19">
    <source>
        <dbReference type="Proteomes" id="UP000269431"/>
    </source>
</evidence>
<evidence type="ECO:0000259" key="1">
    <source>
        <dbReference type="Pfam" id="PF01402"/>
    </source>
</evidence>
<gene>
    <name evidence="12" type="ORF">HFC64_14805</name>
    <name evidence="13" type="ORF">SSOP1_0630</name>
    <name evidence="4" type="ORF">SULA_1727</name>
    <name evidence="2" type="ORF">SULB_1728</name>
    <name evidence="3" type="ORF">SULC_1726</name>
    <name evidence="5" type="ORF">SULG_08660</name>
    <name evidence="6" type="ORF">SULH_08660</name>
    <name evidence="7" type="ORF">SULI_08660</name>
    <name evidence="8" type="ORF">SULM_08650</name>
    <name evidence="9" type="ORF">SULN_08650</name>
    <name evidence="10" type="ORF">SULO_08660</name>
    <name evidence="11" type="ORF">SULZ_08585</name>
</gene>
<dbReference type="Proteomes" id="UP000273194">
    <property type="component" value="Chromosome"/>
</dbReference>
<dbReference type="EMBL" id="CP033241">
    <property type="protein sequence ID" value="AZF84104.1"/>
    <property type="molecule type" value="Genomic_DNA"/>
</dbReference>
<evidence type="ECO:0000313" key="25">
    <source>
        <dbReference type="Proteomes" id="UP000594632"/>
    </source>
</evidence>
<evidence type="ECO:0000313" key="9">
    <source>
        <dbReference type="EMBL" id="AZF78922.1"/>
    </source>
</evidence>
<evidence type="ECO:0000313" key="20">
    <source>
        <dbReference type="Proteomes" id="UP000273194"/>
    </source>
</evidence>
<dbReference type="Proteomes" id="UP000033085">
    <property type="component" value="Chromosome"/>
</dbReference>